<dbReference type="Pfam" id="PF13378">
    <property type="entry name" value="MR_MLE_C"/>
    <property type="match status" value="1"/>
</dbReference>
<dbReference type="InterPro" id="IPR018110">
    <property type="entry name" value="Mandel_Rmase/mucon_lact_enz_CS"/>
</dbReference>
<evidence type="ECO:0000256" key="1">
    <source>
        <dbReference type="ARBA" id="ARBA00008031"/>
    </source>
</evidence>
<feature type="binding site" evidence="6">
    <location>
        <position position="201"/>
    </location>
    <ligand>
        <name>Mg(2+)</name>
        <dbReference type="ChEBI" id="CHEBI:18420"/>
    </ligand>
</feature>
<comment type="similarity">
    <text evidence="1">Belongs to the mandelate racemase/muconate lactonizing enzyme family.</text>
</comment>
<dbReference type="SFLD" id="SFLDF00010">
    <property type="entry name" value="dipeptide_epimerase"/>
    <property type="match status" value="1"/>
</dbReference>
<feature type="binding site" evidence="6">
    <location>
        <position position="224"/>
    </location>
    <ligand>
        <name>Mg(2+)</name>
        <dbReference type="ChEBI" id="CHEBI:18420"/>
    </ligand>
</feature>
<dbReference type="GO" id="GO:0009063">
    <property type="term" value="P:amino acid catabolic process"/>
    <property type="evidence" value="ECO:0007669"/>
    <property type="project" value="InterPro"/>
</dbReference>
<proteinExistence type="inferred from homology"/>
<dbReference type="PANTHER" id="PTHR48080:SF3">
    <property type="entry name" value="ENOLASE SUPERFAMILY MEMBER DDB_G0284701"/>
    <property type="match status" value="1"/>
</dbReference>
<dbReference type="InterPro" id="IPR034603">
    <property type="entry name" value="Dipeptide_epimerase"/>
</dbReference>
<dbReference type="InterPro" id="IPR034593">
    <property type="entry name" value="DgoD-like"/>
</dbReference>
<comment type="cofactor">
    <cofactor evidence="6">
        <name>Mg(2+)</name>
        <dbReference type="ChEBI" id="CHEBI:18420"/>
    </cofactor>
    <text evidence="6">Binds 1 Mg(2+) ion per subunit.</text>
</comment>
<dbReference type="SFLD" id="SFLDS00001">
    <property type="entry name" value="Enolase"/>
    <property type="match status" value="1"/>
</dbReference>
<dbReference type="SUPFAM" id="SSF54826">
    <property type="entry name" value="Enolase N-terminal domain-like"/>
    <property type="match status" value="1"/>
</dbReference>
<dbReference type="SFLD" id="SFLDG00180">
    <property type="entry name" value="muconate_cycloisomerase"/>
    <property type="match status" value="1"/>
</dbReference>
<dbReference type="GO" id="GO:0046872">
    <property type="term" value="F:metal ion binding"/>
    <property type="evidence" value="ECO:0007669"/>
    <property type="project" value="UniProtKB-KW"/>
</dbReference>
<dbReference type="InterPro" id="IPR013342">
    <property type="entry name" value="Mandelate_racemase_C"/>
</dbReference>
<evidence type="ECO:0000256" key="6">
    <source>
        <dbReference type="PIRSR" id="PIRSR634603-3"/>
    </source>
</evidence>
<dbReference type="EMBL" id="JAAMOW010000002">
    <property type="protein sequence ID" value="NGY04089.1"/>
    <property type="molecule type" value="Genomic_DNA"/>
</dbReference>
<keyword evidence="3 6" id="KW-0460">Magnesium</keyword>
<evidence type="ECO:0000256" key="4">
    <source>
        <dbReference type="ARBA" id="ARBA00023235"/>
    </source>
</evidence>
<dbReference type="Proteomes" id="UP000472676">
    <property type="component" value="Unassembled WGS sequence"/>
</dbReference>
<dbReference type="PROSITE" id="PS00909">
    <property type="entry name" value="MR_MLE_2"/>
    <property type="match status" value="1"/>
</dbReference>
<reference evidence="8 9" key="1">
    <citation type="journal article" date="2014" name="Int. J. Syst. Evol. Microbiol.">
        <title>Solimonas terrae sp. nov., isolated from soil.</title>
        <authorList>
            <person name="Kim S.J."/>
            <person name="Moon J.Y."/>
            <person name="Weon H.Y."/>
            <person name="Ahn J.H."/>
            <person name="Chen W.M."/>
            <person name="Kwon S.W."/>
        </authorList>
    </citation>
    <scope>NUCLEOTIDE SEQUENCE [LARGE SCALE GENOMIC DNA]</scope>
    <source>
        <strain evidence="8 9">KIS83-12</strain>
    </source>
</reference>
<feature type="active site" description="Proton acceptor; specific for (S)-substrate epimerization" evidence="5">
    <location>
        <position position="246"/>
    </location>
</feature>
<dbReference type="InterPro" id="IPR013341">
    <property type="entry name" value="Mandelate_racemase_N_dom"/>
</dbReference>
<sequence length="330" mass="35088">MKRELVLGVERWPCRQPFRISGQTWTDAEVVVCEIREAGISGRGEAAGVYYRGEDAASLCSQIEAIGTQIRDGVERQALLELLPSGGARNAVDCALWDLQARRTARSVRDRLGIADAGVSTVFTIGLESTPQAMADKAGAASDRPNLKIKLDADRPVERVAAIRAARPDARLIADVNGGWSFQQLKAWAPALSELGLSLLEQPLPRGGDAELEGYDAPLPLFADESCLDLSELPLAAERYDGLVIKLDKAGGLTAALALAAQARARRMQLMVGCMVATSLAMAPAHVLASLCDFVDIDGPLLLASDRAIGLRYDGASVTVPHSGCWGTAD</sequence>
<evidence type="ECO:0000259" key="7">
    <source>
        <dbReference type="SMART" id="SM00922"/>
    </source>
</evidence>
<comment type="caution">
    <text evidence="8">The sequence shown here is derived from an EMBL/GenBank/DDBJ whole genome shotgun (WGS) entry which is preliminary data.</text>
</comment>
<feature type="domain" description="Mandelate racemase/muconate lactonizing enzyme C-terminal" evidence="7">
    <location>
        <begin position="131"/>
        <end position="220"/>
    </location>
</feature>
<evidence type="ECO:0000313" key="8">
    <source>
        <dbReference type="EMBL" id="NGY04089.1"/>
    </source>
</evidence>
<keyword evidence="2 6" id="KW-0479">Metal-binding</keyword>
<dbReference type="RefSeq" id="WP_166252656.1">
    <property type="nucleotide sequence ID" value="NZ_JAAMOW010000002.1"/>
</dbReference>
<dbReference type="GO" id="GO:0016855">
    <property type="term" value="F:racemase and epimerase activity, acting on amino acids and derivatives"/>
    <property type="evidence" value="ECO:0007669"/>
    <property type="project" value="InterPro"/>
</dbReference>
<keyword evidence="4" id="KW-0413">Isomerase</keyword>
<protein>
    <submittedName>
        <fullName evidence="8">Dipeptide epimerase</fullName>
    </submittedName>
</protein>
<dbReference type="InterPro" id="IPR036849">
    <property type="entry name" value="Enolase-like_C_sf"/>
</dbReference>
<dbReference type="AlphaFoldDB" id="A0A6M2BPS9"/>
<feature type="binding site" evidence="6">
    <location>
        <position position="175"/>
    </location>
    <ligand>
        <name>Mg(2+)</name>
        <dbReference type="ChEBI" id="CHEBI:18420"/>
    </ligand>
</feature>
<dbReference type="InterPro" id="IPR029065">
    <property type="entry name" value="Enolase_C-like"/>
</dbReference>
<dbReference type="InterPro" id="IPR029017">
    <property type="entry name" value="Enolase-like_N"/>
</dbReference>
<organism evidence="8 9">
    <name type="scientific">Solimonas terrae</name>
    <dbReference type="NCBI Taxonomy" id="1396819"/>
    <lineage>
        <taxon>Bacteria</taxon>
        <taxon>Pseudomonadati</taxon>
        <taxon>Pseudomonadota</taxon>
        <taxon>Gammaproteobacteria</taxon>
        <taxon>Nevskiales</taxon>
        <taxon>Nevskiaceae</taxon>
        <taxon>Solimonas</taxon>
    </lineage>
</organism>
<evidence type="ECO:0000256" key="3">
    <source>
        <dbReference type="ARBA" id="ARBA00022842"/>
    </source>
</evidence>
<keyword evidence="9" id="KW-1185">Reference proteome</keyword>
<dbReference type="SUPFAM" id="SSF51604">
    <property type="entry name" value="Enolase C-terminal domain-like"/>
    <property type="match status" value="1"/>
</dbReference>
<evidence type="ECO:0000256" key="5">
    <source>
        <dbReference type="PIRSR" id="PIRSR634603-1"/>
    </source>
</evidence>
<accession>A0A6M2BPS9</accession>
<evidence type="ECO:0000313" key="9">
    <source>
        <dbReference type="Proteomes" id="UP000472676"/>
    </source>
</evidence>
<dbReference type="PANTHER" id="PTHR48080">
    <property type="entry name" value="D-GALACTONATE DEHYDRATASE-RELATED"/>
    <property type="match status" value="1"/>
</dbReference>
<name>A0A6M2BPS9_9GAMM</name>
<gene>
    <name evidence="8" type="ORF">G7Y85_04875</name>
</gene>
<dbReference type="SMART" id="SM00922">
    <property type="entry name" value="MR_MLE"/>
    <property type="match status" value="1"/>
</dbReference>
<dbReference type="Pfam" id="PF02746">
    <property type="entry name" value="MR_MLE_N"/>
    <property type="match status" value="1"/>
</dbReference>
<feature type="active site" description="Proton acceptor; specific for (R)-substrate epimerization" evidence="5">
    <location>
        <position position="150"/>
    </location>
</feature>
<evidence type="ECO:0000256" key="2">
    <source>
        <dbReference type="ARBA" id="ARBA00022723"/>
    </source>
</evidence>
<dbReference type="Gene3D" id="3.20.20.120">
    <property type="entry name" value="Enolase-like C-terminal domain"/>
    <property type="match status" value="1"/>
</dbReference>
<dbReference type="Gene3D" id="3.30.390.10">
    <property type="entry name" value="Enolase-like, N-terminal domain"/>
    <property type="match status" value="1"/>
</dbReference>